<dbReference type="Gene3D" id="1.20.950.20">
    <property type="entry name" value="Transmembrane di-heme cytochromes, Chain C"/>
    <property type="match status" value="1"/>
</dbReference>
<feature type="transmembrane region" description="Helical" evidence="13">
    <location>
        <begin position="9"/>
        <end position="30"/>
    </location>
</feature>
<sequence length="339" mass="37079" precursor="true">MRIWRLGQLIAPVVAAFILAVGLVVVPAGAQEGSSGSNPTAQAVNEQQLLNELQKIEGRVSLPNTAAGLLQQPQGRDYRAFHEGALPWIGGIVIIGMLLLLALFYFVRGRIRTLAGESGVKILRFNAIERLAHWTTATAFIILAITGLNFIFGKRLLMPLIGPEAFSTWSIWAKYAHDFVAWAFMLGVLVMLVAWVWDNLPDRYDVNWLKVGGGFFDRSNRTHPPARRFNTGQKLIFWAVVLGGIALSVSGIFMLFPFAFTDINGMQTAQYVHATVGVILIGVIIAHIYIGTLGMEGAYEAMGSGTVDLNWAKEHHSAWVEEQQAKSGALPRAAAEPAE</sequence>
<evidence type="ECO:0000256" key="6">
    <source>
        <dbReference type="ARBA" id="ARBA00022617"/>
    </source>
</evidence>
<dbReference type="OrthoDB" id="9790598at2"/>
<keyword evidence="11" id="KW-0408">Iron</keyword>
<keyword evidence="6" id="KW-0349">Heme</keyword>
<evidence type="ECO:0000256" key="3">
    <source>
        <dbReference type="ARBA" id="ARBA00010747"/>
    </source>
</evidence>
<dbReference type="eggNOG" id="COG2864">
    <property type="taxonomic scope" value="Bacteria"/>
</dbReference>
<dbReference type="GO" id="GO:0005886">
    <property type="term" value="C:plasma membrane"/>
    <property type="evidence" value="ECO:0007669"/>
    <property type="project" value="UniProtKB-SubCell"/>
</dbReference>
<keyword evidence="4" id="KW-0813">Transport</keyword>
<feature type="domain" description="Cytochrome b561 bacterial/Ni-hydrogenase" evidence="14">
    <location>
        <begin position="124"/>
        <end position="302"/>
    </location>
</feature>
<dbReference type="Pfam" id="PF01292">
    <property type="entry name" value="Ni_hydr_CYTB"/>
    <property type="match status" value="1"/>
</dbReference>
<dbReference type="InterPro" id="IPR051817">
    <property type="entry name" value="FDH_cytochrome_b556_subunit"/>
</dbReference>
<dbReference type="AlphaFoldDB" id="Q11FJ0"/>
<feature type="transmembrane region" description="Helical" evidence="13">
    <location>
        <begin position="179"/>
        <end position="197"/>
    </location>
</feature>
<dbReference type="PANTHER" id="PTHR30074">
    <property type="entry name" value="FORMATE DEHYDROGENASE, NITRATE-INDUCIBLE, CYTOCHROME B556 FDN SUBUNIT"/>
    <property type="match status" value="1"/>
</dbReference>
<evidence type="ECO:0000256" key="12">
    <source>
        <dbReference type="ARBA" id="ARBA00023136"/>
    </source>
</evidence>
<dbReference type="HOGENOM" id="CLU_047957_2_0_5"/>
<feature type="transmembrane region" description="Helical" evidence="13">
    <location>
        <begin position="85"/>
        <end position="107"/>
    </location>
</feature>
<dbReference type="GO" id="GO:0022904">
    <property type="term" value="P:respiratory electron transport chain"/>
    <property type="evidence" value="ECO:0007669"/>
    <property type="project" value="InterPro"/>
</dbReference>
<dbReference type="InterPro" id="IPR016174">
    <property type="entry name" value="Di-haem_cyt_TM"/>
</dbReference>
<feature type="transmembrane region" description="Helical" evidence="13">
    <location>
        <begin position="131"/>
        <end position="152"/>
    </location>
</feature>
<dbReference type="GO" id="GO:0009061">
    <property type="term" value="P:anaerobic respiration"/>
    <property type="evidence" value="ECO:0007669"/>
    <property type="project" value="TreeGrafter"/>
</dbReference>
<comment type="cofactor">
    <cofactor evidence="1">
        <name>heme</name>
        <dbReference type="ChEBI" id="CHEBI:30413"/>
    </cofactor>
</comment>
<dbReference type="GO" id="GO:0015944">
    <property type="term" value="P:formate oxidation"/>
    <property type="evidence" value="ECO:0007669"/>
    <property type="project" value="UniProtKB-ARBA"/>
</dbReference>
<evidence type="ECO:0000256" key="7">
    <source>
        <dbReference type="ARBA" id="ARBA00022692"/>
    </source>
</evidence>
<keyword evidence="5" id="KW-1003">Cell membrane</keyword>
<dbReference type="GO" id="GO:0009055">
    <property type="term" value="F:electron transfer activity"/>
    <property type="evidence" value="ECO:0007669"/>
    <property type="project" value="InterPro"/>
</dbReference>
<keyword evidence="7 13" id="KW-0812">Transmembrane</keyword>
<feature type="transmembrane region" description="Helical" evidence="13">
    <location>
        <begin position="271"/>
        <end position="290"/>
    </location>
</feature>
<evidence type="ECO:0000256" key="5">
    <source>
        <dbReference type="ARBA" id="ARBA00022475"/>
    </source>
</evidence>
<reference evidence="15" key="1">
    <citation type="submission" date="2006-06" db="EMBL/GenBank/DDBJ databases">
        <title>Complete sequence of chromosome of Chelativorans sp. BNC1.</title>
        <authorList>
            <consortium name="US DOE Joint Genome Institute"/>
            <person name="Copeland A."/>
            <person name="Lucas S."/>
            <person name="Lapidus A."/>
            <person name="Barry K."/>
            <person name="Detter J.C."/>
            <person name="Glavina del Rio T."/>
            <person name="Hammon N."/>
            <person name="Israni S."/>
            <person name="Dalin E."/>
            <person name="Tice H."/>
            <person name="Pitluck S."/>
            <person name="Chertkov O."/>
            <person name="Brettin T."/>
            <person name="Bruce D."/>
            <person name="Han C."/>
            <person name="Tapia R."/>
            <person name="Gilna P."/>
            <person name="Schmutz J."/>
            <person name="Larimer F."/>
            <person name="Land M."/>
            <person name="Hauser L."/>
            <person name="Kyrpides N."/>
            <person name="Mikhailova N."/>
            <person name="Richardson P."/>
        </authorList>
    </citation>
    <scope>NUCLEOTIDE SEQUENCE</scope>
    <source>
        <strain evidence="15">BNC1</strain>
    </source>
</reference>
<keyword evidence="15" id="KW-0560">Oxidoreductase</keyword>
<accession>Q11FJ0</accession>
<proteinExistence type="inferred from homology"/>
<evidence type="ECO:0000256" key="8">
    <source>
        <dbReference type="ARBA" id="ARBA00022723"/>
    </source>
</evidence>
<evidence type="ECO:0000256" key="1">
    <source>
        <dbReference type="ARBA" id="ARBA00001971"/>
    </source>
</evidence>
<evidence type="ECO:0000256" key="13">
    <source>
        <dbReference type="SAM" id="Phobius"/>
    </source>
</evidence>
<dbReference type="NCBIfam" id="TIGR01583">
    <property type="entry name" value="formate-DH-gamm"/>
    <property type="match status" value="1"/>
</dbReference>
<keyword evidence="10 13" id="KW-1133">Transmembrane helix</keyword>
<protein>
    <submittedName>
        <fullName evidence="15">Formate dehydrogenase gamma subunit</fullName>
        <ecNumber evidence="15">1.2.1.2</ecNumber>
    </submittedName>
</protein>
<organism evidence="15">
    <name type="scientific">Chelativorans sp. (strain BNC1)</name>
    <dbReference type="NCBI Taxonomy" id="266779"/>
    <lineage>
        <taxon>Bacteria</taxon>
        <taxon>Pseudomonadati</taxon>
        <taxon>Pseudomonadota</taxon>
        <taxon>Alphaproteobacteria</taxon>
        <taxon>Hyphomicrobiales</taxon>
        <taxon>Phyllobacteriaceae</taxon>
        <taxon>Chelativorans</taxon>
    </lineage>
</organism>
<dbReference type="STRING" id="266779.Meso_2451"/>
<dbReference type="GO" id="GO:0009326">
    <property type="term" value="C:formate dehydrogenase complex"/>
    <property type="evidence" value="ECO:0007669"/>
    <property type="project" value="InterPro"/>
</dbReference>
<evidence type="ECO:0000256" key="9">
    <source>
        <dbReference type="ARBA" id="ARBA00022982"/>
    </source>
</evidence>
<evidence type="ECO:0000256" key="4">
    <source>
        <dbReference type="ARBA" id="ARBA00022448"/>
    </source>
</evidence>
<dbReference type="GO" id="GO:0008863">
    <property type="term" value="F:formate dehydrogenase (NAD+) activity"/>
    <property type="evidence" value="ECO:0007669"/>
    <property type="project" value="InterPro"/>
</dbReference>
<name>Q11FJ0_CHESB</name>
<dbReference type="InterPro" id="IPR011577">
    <property type="entry name" value="Cyt_b561_bac/Ni-Hgenase"/>
</dbReference>
<evidence type="ECO:0000256" key="10">
    <source>
        <dbReference type="ARBA" id="ARBA00022989"/>
    </source>
</evidence>
<evidence type="ECO:0000256" key="11">
    <source>
        <dbReference type="ARBA" id="ARBA00023004"/>
    </source>
</evidence>
<evidence type="ECO:0000259" key="14">
    <source>
        <dbReference type="Pfam" id="PF01292"/>
    </source>
</evidence>
<dbReference type="FunFam" id="1.20.950.20:FF:000002">
    <property type="entry name" value="Formate dehydrogenase cytochrome b556 subunit"/>
    <property type="match status" value="1"/>
</dbReference>
<gene>
    <name evidence="15" type="ordered locus">Meso_2451</name>
</gene>
<dbReference type="EC" id="1.2.1.2" evidence="15"/>
<comment type="subcellular location">
    <subcellularLocation>
        <location evidence="2">Cell membrane</location>
        <topology evidence="2">Multi-pass membrane protein</topology>
    </subcellularLocation>
</comment>
<keyword evidence="9" id="KW-0249">Electron transport</keyword>
<dbReference type="SUPFAM" id="SSF81342">
    <property type="entry name" value="Transmembrane di-heme cytochromes"/>
    <property type="match status" value="1"/>
</dbReference>
<feature type="transmembrane region" description="Helical" evidence="13">
    <location>
        <begin position="235"/>
        <end position="259"/>
    </location>
</feature>
<dbReference type="EMBL" id="CP000390">
    <property type="protein sequence ID" value="ABG63835.1"/>
    <property type="molecule type" value="Genomic_DNA"/>
</dbReference>
<dbReference type="InterPro" id="IPR006471">
    <property type="entry name" value="Formate_DH_gsu"/>
</dbReference>
<dbReference type="PANTHER" id="PTHR30074:SF6">
    <property type="entry name" value="FORMATE DEHYDROGENASE GAMMA SUBUNIT"/>
    <property type="match status" value="1"/>
</dbReference>
<evidence type="ECO:0000313" key="15">
    <source>
        <dbReference type="EMBL" id="ABG63835.1"/>
    </source>
</evidence>
<keyword evidence="12 13" id="KW-0472">Membrane</keyword>
<dbReference type="GO" id="GO:0036397">
    <property type="term" value="F:formate dehydrogenase (quinone) activity"/>
    <property type="evidence" value="ECO:0007669"/>
    <property type="project" value="TreeGrafter"/>
</dbReference>
<keyword evidence="8" id="KW-0479">Metal-binding</keyword>
<evidence type="ECO:0000256" key="2">
    <source>
        <dbReference type="ARBA" id="ARBA00004651"/>
    </source>
</evidence>
<dbReference type="KEGG" id="mes:Meso_2451"/>
<dbReference type="GO" id="GO:0046872">
    <property type="term" value="F:metal ion binding"/>
    <property type="evidence" value="ECO:0007669"/>
    <property type="project" value="UniProtKB-KW"/>
</dbReference>
<comment type="similarity">
    <text evidence="3">Belongs to the formate dehydrogenase gamma subunit family.</text>
</comment>